<dbReference type="EMBL" id="WKFB01000056">
    <property type="protein sequence ID" value="KAF6737592.1"/>
    <property type="molecule type" value="Genomic_DNA"/>
</dbReference>
<sequence length="246" mass="27889">MTAGQRERSCDIRDRKKLQSLPGLVDISTRSHEGSRKCRGNTKEARCERLNNRTEQSGAPACPMEIKVESRTERGLRNGESKVGRPSLVQKSSVPQTHPDNLQCEQKHPECSQKITRKYFCSYSSFMTMTDAAGEKSDTQKPDNSKMKDLDASEFEVTADRLEQLMKSMEVLLSDVEQLRGHCSHQAGELMRAAVELRQQQDELKQSYAELSQDMQGIVESVEDLFNTKSAFEAKEKQAQKLTRQL</sequence>
<feature type="coiled-coil region" evidence="1">
    <location>
        <begin position="159"/>
        <end position="214"/>
    </location>
</feature>
<feature type="compositionally biased region" description="Basic and acidic residues" evidence="2">
    <location>
        <begin position="29"/>
        <end position="42"/>
    </location>
</feature>
<evidence type="ECO:0000313" key="4">
    <source>
        <dbReference type="Proteomes" id="UP000646548"/>
    </source>
</evidence>
<evidence type="ECO:0000313" key="3">
    <source>
        <dbReference type="EMBL" id="KAF6737592.1"/>
    </source>
</evidence>
<feature type="compositionally biased region" description="Basic and acidic residues" evidence="2">
    <location>
        <begin position="1"/>
        <end position="14"/>
    </location>
</feature>
<organism evidence="3 4">
    <name type="scientific">Oryzias melastigma</name>
    <name type="common">Marine medaka</name>
    <dbReference type="NCBI Taxonomy" id="30732"/>
    <lineage>
        <taxon>Eukaryota</taxon>
        <taxon>Metazoa</taxon>
        <taxon>Chordata</taxon>
        <taxon>Craniata</taxon>
        <taxon>Vertebrata</taxon>
        <taxon>Euteleostomi</taxon>
        <taxon>Actinopterygii</taxon>
        <taxon>Neopterygii</taxon>
        <taxon>Teleostei</taxon>
        <taxon>Neoteleostei</taxon>
        <taxon>Acanthomorphata</taxon>
        <taxon>Ovalentaria</taxon>
        <taxon>Atherinomorphae</taxon>
        <taxon>Beloniformes</taxon>
        <taxon>Adrianichthyidae</taxon>
        <taxon>Oryziinae</taxon>
        <taxon>Oryzias</taxon>
    </lineage>
</organism>
<comment type="caution">
    <text evidence="3">The sequence shown here is derived from an EMBL/GenBank/DDBJ whole genome shotgun (WGS) entry which is preliminary data.</text>
</comment>
<proteinExistence type="predicted"/>
<protein>
    <submittedName>
        <fullName evidence="3">Uncharacterized protein</fullName>
    </submittedName>
</protein>
<evidence type="ECO:0000256" key="2">
    <source>
        <dbReference type="SAM" id="MobiDB-lite"/>
    </source>
</evidence>
<evidence type="ECO:0000256" key="1">
    <source>
        <dbReference type="SAM" id="Coils"/>
    </source>
</evidence>
<dbReference type="AlphaFoldDB" id="A0A834L0Z7"/>
<keyword evidence="1" id="KW-0175">Coiled coil</keyword>
<reference evidence="3" key="1">
    <citation type="journal article" name="BMC Genomics">
        <title>Long-read sequencing and de novo genome assembly of marine medaka (Oryzias melastigma).</title>
        <authorList>
            <person name="Liang P."/>
            <person name="Saqib H.S.A."/>
            <person name="Ni X."/>
            <person name="Shen Y."/>
        </authorList>
    </citation>
    <scope>NUCLEOTIDE SEQUENCE</scope>
    <source>
        <strain evidence="3">Bigg-433</strain>
    </source>
</reference>
<feature type="compositionally biased region" description="Polar residues" evidence="2">
    <location>
        <begin position="89"/>
        <end position="104"/>
    </location>
</feature>
<feature type="region of interest" description="Disordered" evidence="2">
    <location>
        <begin position="1"/>
        <end position="42"/>
    </location>
</feature>
<feature type="compositionally biased region" description="Basic and acidic residues" evidence="2">
    <location>
        <begin position="69"/>
        <end position="83"/>
    </location>
</feature>
<dbReference type="Proteomes" id="UP000646548">
    <property type="component" value="Unassembled WGS sequence"/>
</dbReference>
<accession>A0A834L0Z7</accession>
<feature type="region of interest" description="Disordered" evidence="2">
    <location>
        <begin position="69"/>
        <end position="105"/>
    </location>
</feature>
<name>A0A834L0Z7_ORYME</name>
<gene>
    <name evidence="3" type="ORF">FQA47_011750</name>
</gene>